<dbReference type="SUPFAM" id="SSF51569">
    <property type="entry name" value="Aldolase"/>
    <property type="match status" value="1"/>
</dbReference>
<dbReference type="Gene3D" id="3.20.20.70">
    <property type="entry name" value="Aldolase class I"/>
    <property type="match status" value="1"/>
</dbReference>
<dbReference type="InterPro" id="IPR006218">
    <property type="entry name" value="DAHP1/KDSA"/>
</dbReference>
<protein>
    <submittedName>
        <fullName evidence="3">3-deoxy-7-phosphoheptulonate synthase</fullName>
        <ecNumber evidence="3">2.5.1.54</ecNumber>
    </submittedName>
</protein>
<dbReference type="Pfam" id="PF00793">
    <property type="entry name" value="DAHP_synth_1"/>
    <property type="match status" value="1"/>
</dbReference>
<dbReference type="PANTHER" id="PTHR43018:SF1">
    <property type="entry name" value="PROTEIN AROA(G)"/>
    <property type="match status" value="1"/>
</dbReference>
<dbReference type="InterPro" id="IPR013785">
    <property type="entry name" value="Aldolase_TIM"/>
</dbReference>
<dbReference type="GO" id="GO:0016832">
    <property type="term" value="F:aldehyde-lyase activity"/>
    <property type="evidence" value="ECO:0007669"/>
    <property type="project" value="InterPro"/>
</dbReference>
<dbReference type="EC" id="2.5.1.54" evidence="3"/>
<evidence type="ECO:0000256" key="1">
    <source>
        <dbReference type="ARBA" id="ARBA00022679"/>
    </source>
</evidence>
<sequence>MFIVLDQSTVNIIDDIDCYLNKLGISYEIHKTQSSYIIYIKDNLPKQNIDYLKNNLKVKIISSDFGILVNKKQKDKTIIKLNDLLIGNKNITFISGPCSVESEEQIIETSKQVKKYGANILRGGAFKPRTSPYDFQGLGKEGIKLLYKAKQITGLPIVSEIMCVQDLQLFYDYVDIIQVGARNMQNYSLLKELGKINKPILLKRGLSASIKEFLLSAEYIMLNGNDKIILCERGIRTYENYTRNTMDISAISLIKTLTHLPVFADPSHATGNRQLVMPLTLASVAAGADGIVIESHICPEKALSDGEQSILPLELKKIISISNKIKSLCNETL</sequence>
<dbReference type="EMBL" id="SXCS01000004">
    <property type="protein sequence ID" value="NFR61496.1"/>
    <property type="molecule type" value="Genomic_DNA"/>
</dbReference>
<evidence type="ECO:0000313" key="3">
    <source>
        <dbReference type="EMBL" id="NFR61496.1"/>
    </source>
</evidence>
<dbReference type="NCBIfam" id="NF009239">
    <property type="entry name" value="PRK12595.1"/>
    <property type="match status" value="1"/>
</dbReference>
<dbReference type="Proteomes" id="UP000486601">
    <property type="component" value="Unassembled WGS sequence"/>
</dbReference>
<dbReference type="GO" id="GO:0003849">
    <property type="term" value="F:3-deoxy-7-phosphoheptulonate synthase activity"/>
    <property type="evidence" value="ECO:0007669"/>
    <property type="project" value="UniProtKB-EC"/>
</dbReference>
<accession>A0A6B4ZYY9</accession>
<comment type="caution">
    <text evidence="3">The sequence shown here is derived from an EMBL/GenBank/DDBJ whole genome shotgun (WGS) entry which is preliminary data.</text>
</comment>
<name>A0A6B4ZYY9_CLOSG</name>
<keyword evidence="1 3" id="KW-0808">Transferase</keyword>
<dbReference type="InterPro" id="IPR052899">
    <property type="entry name" value="Class-I_DAHP_synthase"/>
</dbReference>
<evidence type="ECO:0000259" key="2">
    <source>
        <dbReference type="Pfam" id="PF00793"/>
    </source>
</evidence>
<reference evidence="3 4" key="1">
    <citation type="submission" date="2019-04" db="EMBL/GenBank/DDBJ databases">
        <title>Genome sequencing of Clostridium botulinum Groups I-IV and Clostridium butyricum.</title>
        <authorList>
            <person name="Brunt J."/>
            <person name="Van Vliet A.H.M."/>
            <person name="Stringer S.C."/>
            <person name="Carter A.T."/>
            <person name="Peck M.W."/>
        </authorList>
    </citation>
    <scope>NUCLEOTIDE SEQUENCE [LARGE SCALE GENOMIC DNA]</scope>
    <source>
        <strain evidence="3 4">IFR 18/108</strain>
    </source>
</reference>
<proteinExistence type="predicted"/>
<dbReference type="NCBIfam" id="TIGR01361">
    <property type="entry name" value="DAHP_synth_Bsub"/>
    <property type="match status" value="1"/>
</dbReference>
<evidence type="ECO:0000313" key="4">
    <source>
        <dbReference type="Proteomes" id="UP000486601"/>
    </source>
</evidence>
<dbReference type="PANTHER" id="PTHR43018">
    <property type="entry name" value="PHOSPHO-2-DEHYDRO-3-DEOXYHEPTONATE ALDOLASE"/>
    <property type="match status" value="1"/>
</dbReference>
<feature type="domain" description="DAHP synthetase I/KDSA" evidence="2">
    <location>
        <begin position="78"/>
        <end position="328"/>
    </location>
</feature>
<dbReference type="GO" id="GO:0009073">
    <property type="term" value="P:aromatic amino acid family biosynthetic process"/>
    <property type="evidence" value="ECO:0007669"/>
    <property type="project" value="InterPro"/>
</dbReference>
<dbReference type="AlphaFoldDB" id="A0A6B4ZYY9"/>
<organism evidence="3 4">
    <name type="scientific">Clostridium sporogenes</name>
    <dbReference type="NCBI Taxonomy" id="1509"/>
    <lineage>
        <taxon>Bacteria</taxon>
        <taxon>Bacillati</taxon>
        <taxon>Bacillota</taxon>
        <taxon>Clostridia</taxon>
        <taxon>Eubacteriales</taxon>
        <taxon>Clostridiaceae</taxon>
        <taxon>Clostridium</taxon>
    </lineage>
</organism>
<dbReference type="InterPro" id="IPR006268">
    <property type="entry name" value="DAHP_syn_2"/>
</dbReference>
<gene>
    <name evidence="3" type="primary">aroF</name>
    <name evidence="3" type="ORF">FDF70_08345</name>
</gene>
<dbReference type="RefSeq" id="WP_003496158.1">
    <property type="nucleotide sequence ID" value="NZ_CP082943.1"/>
</dbReference>
<dbReference type="NCBIfam" id="NF006421">
    <property type="entry name" value="PRK08673.1"/>
    <property type="match status" value="1"/>
</dbReference>